<dbReference type="RefSeq" id="WP_067170025.1">
    <property type="nucleotide sequence ID" value="NZ_LFZK01000001.1"/>
</dbReference>
<protein>
    <recommendedName>
        <fullName evidence="4">Lipoprotein</fullName>
    </recommendedName>
</protein>
<evidence type="ECO:0000256" key="1">
    <source>
        <dbReference type="SAM" id="SignalP"/>
    </source>
</evidence>
<evidence type="ECO:0008006" key="4">
    <source>
        <dbReference type="Google" id="ProtNLM"/>
    </source>
</evidence>
<dbReference type="EMBL" id="LT837803">
    <property type="protein sequence ID" value="SMB30677.1"/>
    <property type="molecule type" value="Genomic_DNA"/>
</dbReference>
<keyword evidence="1" id="KW-0732">Signal</keyword>
<gene>
    <name evidence="2" type="ORF">SDENCHOL_21022</name>
</gene>
<evidence type="ECO:0000313" key="2">
    <source>
        <dbReference type="EMBL" id="SMB30677.1"/>
    </source>
</evidence>
<dbReference type="Proteomes" id="UP000242886">
    <property type="component" value="Chromosome SDENCHOL"/>
</dbReference>
<proteinExistence type="predicted"/>
<organism evidence="2 3">
    <name type="scientific">Sterolibacterium denitrificans</name>
    <dbReference type="NCBI Taxonomy" id="157592"/>
    <lineage>
        <taxon>Bacteria</taxon>
        <taxon>Pseudomonadati</taxon>
        <taxon>Pseudomonadota</taxon>
        <taxon>Betaproteobacteria</taxon>
        <taxon>Nitrosomonadales</taxon>
        <taxon>Sterolibacteriaceae</taxon>
        <taxon>Sterolibacterium</taxon>
    </lineage>
</organism>
<name>A0A7Z7HSN0_9PROT</name>
<evidence type="ECO:0000313" key="3">
    <source>
        <dbReference type="Proteomes" id="UP000242886"/>
    </source>
</evidence>
<accession>A0A7Z7HSN0</accession>
<sequence>MRLPRPRVALAILFVAVASLAACSSPGKLNATGLIPDKAFQLSSSFGLPLEKIVFWGAYAGIAYLVLDPLAPNWEIEQAPLPDNHVHLALKMKRVHAGGAGEARQLFQRRARELVQYGGFDGYEIEEYSEGVESSVLGSQRVASGVIRLTGKGQLSAVQGAGGFGFNAPPACRTAARASNPWS</sequence>
<feature type="chain" id="PRO_5031359075" description="Lipoprotein" evidence="1">
    <location>
        <begin position="22"/>
        <end position="183"/>
    </location>
</feature>
<dbReference type="AlphaFoldDB" id="A0A7Z7HSN0"/>
<keyword evidence="3" id="KW-1185">Reference proteome</keyword>
<feature type="signal peptide" evidence="1">
    <location>
        <begin position="1"/>
        <end position="21"/>
    </location>
</feature>
<dbReference type="PROSITE" id="PS51257">
    <property type="entry name" value="PROKAR_LIPOPROTEIN"/>
    <property type="match status" value="1"/>
</dbReference>
<dbReference type="OrthoDB" id="5298805at2"/>
<reference evidence="2" key="1">
    <citation type="submission" date="2017-03" db="EMBL/GenBank/DDBJ databases">
        <authorList>
            <consortium name="AG Boll"/>
        </authorList>
    </citation>
    <scope>NUCLEOTIDE SEQUENCE [LARGE SCALE GENOMIC DNA]</scope>
    <source>
        <strain evidence="2">Chol</strain>
    </source>
</reference>